<evidence type="ECO:0000313" key="3">
    <source>
        <dbReference type="Proteomes" id="UP000279307"/>
    </source>
</evidence>
<evidence type="ECO:0000313" key="2">
    <source>
        <dbReference type="EMBL" id="RLU25235.1"/>
    </source>
</evidence>
<dbReference type="AlphaFoldDB" id="A0A3L8DYN9"/>
<organism evidence="2 3">
    <name type="scientific">Ooceraea biroi</name>
    <name type="common">Clonal raider ant</name>
    <name type="synonym">Cerapachys biroi</name>
    <dbReference type="NCBI Taxonomy" id="2015173"/>
    <lineage>
        <taxon>Eukaryota</taxon>
        <taxon>Metazoa</taxon>
        <taxon>Ecdysozoa</taxon>
        <taxon>Arthropoda</taxon>
        <taxon>Hexapoda</taxon>
        <taxon>Insecta</taxon>
        <taxon>Pterygota</taxon>
        <taxon>Neoptera</taxon>
        <taxon>Endopterygota</taxon>
        <taxon>Hymenoptera</taxon>
        <taxon>Apocrita</taxon>
        <taxon>Aculeata</taxon>
        <taxon>Formicoidea</taxon>
        <taxon>Formicidae</taxon>
        <taxon>Dorylinae</taxon>
        <taxon>Ooceraea</taxon>
    </lineage>
</organism>
<dbReference type="Proteomes" id="UP000279307">
    <property type="component" value="Chromosome 3"/>
</dbReference>
<comment type="caution">
    <text evidence="2">The sequence shown here is derived from an EMBL/GenBank/DDBJ whole genome shotgun (WGS) entry which is preliminary data.</text>
</comment>
<feature type="domain" description="Integrase p58-like C-terminal" evidence="1">
    <location>
        <begin position="41"/>
        <end position="71"/>
    </location>
</feature>
<name>A0A3L8DYN9_OOCBI</name>
<evidence type="ECO:0000259" key="1">
    <source>
        <dbReference type="Pfam" id="PF22938"/>
    </source>
</evidence>
<dbReference type="EMBL" id="QOIP01000003">
    <property type="protein sequence ID" value="RLU25235.1"/>
    <property type="molecule type" value="Genomic_DNA"/>
</dbReference>
<dbReference type="InterPro" id="IPR054465">
    <property type="entry name" value="Integrase_p58-like_C"/>
</dbReference>
<accession>A0A3L8DYN9</accession>
<protein>
    <recommendedName>
        <fullName evidence="1">Integrase p58-like C-terminal domain-containing protein</fullName>
    </recommendedName>
</protein>
<dbReference type="Pfam" id="PF22938">
    <property type="entry name" value="Integrase_p58_C"/>
    <property type="match status" value="1"/>
</dbReference>
<gene>
    <name evidence="2" type="ORF">DMN91_003328</name>
</gene>
<proteinExistence type="predicted"/>
<sequence length="158" mass="18541">MKTWYDRRARDILFEPGQKVWFYNPRRIKGRAPKLQSSWEGPYEVTKRISEVVYEIRKSARHRRKIIHANRVDIENKKMMVWFAAEWFALICFRLSERCAEKVARRERSLLKIATTASLAVFLTGVFPRGSGQMPRQRLGVHKADVRVPGTLELSPLV</sequence>
<reference evidence="2 3" key="1">
    <citation type="journal article" date="2018" name="Genome Res.">
        <title>The genomic architecture and molecular evolution of ant odorant receptors.</title>
        <authorList>
            <person name="McKenzie S.K."/>
            <person name="Kronauer D.J.C."/>
        </authorList>
    </citation>
    <scope>NUCLEOTIDE SEQUENCE [LARGE SCALE GENOMIC DNA]</scope>
    <source>
        <strain evidence="2">Clonal line C1</strain>
    </source>
</reference>